<protein>
    <recommendedName>
        <fullName evidence="3">isochorismate synthase</fullName>
        <ecNumber evidence="3">5.4.4.2</ecNumber>
    </recommendedName>
    <alternativeName>
        <fullName evidence="5">Isochorismate mutase</fullName>
    </alternativeName>
</protein>
<evidence type="ECO:0000313" key="7">
    <source>
        <dbReference type="EMBL" id="OUZ37332.1"/>
    </source>
</evidence>
<keyword evidence="8" id="KW-1185">Reference proteome</keyword>
<comment type="similarity">
    <text evidence="2">Belongs to the isochorismate synthase family.</text>
</comment>
<dbReference type="PANTHER" id="PTHR42839">
    <property type="entry name" value="ISOCHORISMATE SYNTHASE ENTC"/>
    <property type="match status" value="1"/>
</dbReference>
<evidence type="ECO:0000259" key="6">
    <source>
        <dbReference type="Pfam" id="PF00425"/>
    </source>
</evidence>
<dbReference type="EC" id="5.4.4.2" evidence="3"/>
<accession>A0ABX3ZCH6</accession>
<reference evidence="7 8" key="1">
    <citation type="journal article" date="2017" name="Int. J. Syst. Evol. Microbiol.">
        <title>Solibacillus kalamii sp. nov., isolated from a high-efficiency particulate arrestance filter system used in the International Space Station.</title>
        <authorList>
            <person name="Checinska Sielaff A."/>
            <person name="Kumar R.M."/>
            <person name="Pal D."/>
            <person name="Mayilraj S."/>
            <person name="Venkateswaran K."/>
        </authorList>
    </citation>
    <scope>NUCLEOTIDE SEQUENCE [LARGE SCALE GENOMIC DNA]</scope>
    <source>
        <strain evidence="7 8">ISSFR-015</strain>
    </source>
</reference>
<dbReference type="NCBIfam" id="NF005380">
    <property type="entry name" value="PRK06923.1"/>
    <property type="match status" value="1"/>
</dbReference>
<dbReference type="NCBIfam" id="TIGR00543">
    <property type="entry name" value="isochor_syn"/>
    <property type="match status" value="1"/>
</dbReference>
<evidence type="ECO:0000256" key="1">
    <source>
        <dbReference type="ARBA" id="ARBA00000799"/>
    </source>
</evidence>
<evidence type="ECO:0000256" key="5">
    <source>
        <dbReference type="ARBA" id="ARBA00041564"/>
    </source>
</evidence>
<evidence type="ECO:0000256" key="4">
    <source>
        <dbReference type="ARBA" id="ARBA00023235"/>
    </source>
</evidence>
<dbReference type="PANTHER" id="PTHR42839:SF2">
    <property type="entry name" value="ISOCHORISMATE SYNTHASE ENTC"/>
    <property type="match status" value="1"/>
</dbReference>
<evidence type="ECO:0000256" key="2">
    <source>
        <dbReference type="ARBA" id="ARBA00005297"/>
    </source>
</evidence>
<dbReference type="SUPFAM" id="SSF56322">
    <property type="entry name" value="ADC synthase"/>
    <property type="match status" value="1"/>
</dbReference>
<dbReference type="Proteomes" id="UP000196594">
    <property type="component" value="Unassembled WGS sequence"/>
</dbReference>
<dbReference type="InterPro" id="IPR004561">
    <property type="entry name" value="IsoChor_synthase"/>
</dbReference>
<dbReference type="InterPro" id="IPR005801">
    <property type="entry name" value="ADC_synthase"/>
</dbReference>
<feature type="domain" description="Chorismate-utilising enzyme C-terminal" evidence="6">
    <location>
        <begin position="124"/>
        <end position="382"/>
    </location>
</feature>
<dbReference type="EMBL" id="NHNT01000019">
    <property type="protein sequence ID" value="OUZ37332.1"/>
    <property type="molecule type" value="Genomic_DNA"/>
</dbReference>
<evidence type="ECO:0000313" key="8">
    <source>
        <dbReference type="Proteomes" id="UP000196594"/>
    </source>
</evidence>
<comment type="caution">
    <text evidence="7">The sequence shown here is derived from an EMBL/GenBank/DDBJ whole genome shotgun (WGS) entry which is preliminary data.</text>
</comment>
<evidence type="ECO:0000256" key="3">
    <source>
        <dbReference type="ARBA" id="ARBA00012824"/>
    </source>
</evidence>
<dbReference type="Gene3D" id="3.60.120.10">
    <property type="entry name" value="Anthranilate synthase"/>
    <property type="match status" value="1"/>
</dbReference>
<dbReference type="RefSeq" id="WP_087618616.1">
    <property type="nucleotide sequence ID" value="NZ_JAFBEY010000018.1"/>
</dbReference>
<keyword evidence="4" id="KW-0413">Isomerase</keyword>
<gene>
    <name evidence="7" type="ORF">CBM15_18550</name>
</gene>
<proteinExistence type="inferred from homology"/>
<organism evidence="7 8">
    <name type="scientific">Solibacillus kalamii</name>
    <dbReference type="NCBI Taxonomy" id="1748298"/>
    <lineage>
        <taxon>Bacteria</taxon>
        <taxon>Bacillati</taxon>
        <taxon>Bacillota</taxon>
        <taxon>Bacilli</taxon>
        <taxon>Bacillales</taxon>
        <taxon>Caryophanaceae</taxon>
        <taxon>Solibacillus</taxon>
    </lineage>
</organism>
<dbReference type="InterPro" id="IPR015890">
    <property type="entry name" value="Chorismate_C"/>
</dbReference>
<comment type="catalytic activity">
    <reaction evidence="1">
        <text>chorismate = isochorismate</text>
        <dbReference type="Rhea" id="RHEA:18985"/>
        <dbReference type="ChEBI" id="CHEBI:29748"/>
        <dbReference type="ChEBI" id="CHEBI:29780"/>
        <dbReference type="EC" id="5.4.4.2"/>
    </reaction>
</comment>
<name>A0ABX3ZCH6_9BACL</name>
<sequence length="400" mass="44046">MVSKQKAVIEHELLDDYEVGDFFIETPKRTILGKGIFMHVPAGEPHQNQMEGLTERVAGALKKAKEQGHPRPIVTGAVPFDNYRKPCLHVPESIQIVPSLQQEEREVSSSAPVTVNRLVSIPSPERYKQGVMQGIERIRSGELDKIVLSRSLEVSLNKPIDLPKLLRNLAYQNKHGYTFAASIEYGNQKISLIGASPELLVSRRGMYAIANPLAGSRPRSEDPVENQRRKEELLSSPKDLYEHAVVVEAVVKGLRPLLKTIEVPEKPSVVYTETMMHLSTVIKGELLNADISSLDLAIALQPTPAVCGAPTEKARQAIAEIEPFDRGFFTGTIGWCDAEGDGEWVVTIRCAEANGDSLRLFAGAGVVSESKPEEELAETGAKFQTMLRAMGIHTEQLKDI</sequence>
<dbReference type="Pfam" id="PF00425">
    <property type="entry name" value="Chorismate_bind"/>
    <property type="match status" value="1"/>
</dbReference>